<dbReference type="AlphaFoldDB" id="A0A2P4Z981"/>
<keyword evidence="4" id="KW-1185">Reference proteome</keyword>
<keyword evidence="1" id="KW-0539">Nucleus</keyword>
<dbReference type="InterPro" id="IPR036864">
    <property type="entry name" value="Zn2-C6_fun-type_DNA-bd_sf"/>
</dbReference>
<reference evidence="3 4" key="1">
    <citation type="journal article" date="2016" name="Genome Announc.">
        <title>Draft Whole-Genome Sequence of Trichoderma gamsii T6085, a Promising Biocontrol Agent of Fusarium Head Blight on Wheat.</title>
        <authorList>
            <person name="Baroncelli R."/>
            <person name="Zapparata A."/>
            <person name="Piaggeschi G."/>
            <person name="Sarrocco S."/>
            <person name="Vannacci G."/>
        </authorList>
    </citation>
    <scope>NUCLEOTIDE SEQUENCE [LARGE SCALE GENOMIC DNA]</scope>
    <source>
        <strain evidence="3 4">T6085</strain>
    </source>
</reference>
<dbReference type="InterPro" id="IPR001138">
    <property type="entry name" value="Zn2Cys6_DnaBD"/>
</dbReference>
<proteinExistence type="predicted"/>
<dbReference type="PROSITE" id="PS50048">
    <property type="entry name" value="ZN2_CY6_FUNGAL_2"/>
    <property type="match status" value="1"/>
</dbReference>
<dbReference type="GO" id="GO:0000981">
    <property type="term" value="F:DNA-binding transcription factor activity, RNA polymerase II-specific"/>
    <property type="evidence" value="ECO:0007669"/>
    <property type="project" value="InterPro"/>
</dbReference>
<evidence type="ECO:0000313" key="4">
    <source>
        <dbReference type="Proteomes" id="UP000054821"/>
    </source>
</evidence>
<dbReference type="CDD" id="cd00067">
    <property type="entry name" value="GAL4"/>
    <property type="match status" value="1"/>
</dbReference>
<dbReference type="Pfam" id="PF00172">
    <property type="entry name" value="Zn_clus"/>
    <property type="match status" value="1"/>
</dbReference>
<dbReference type="GeneID" id="29990840"/>
<dbReference type="STRING" id="398673.A0A2P4Z981"/>
<comment type="caution">
    <text evidence="3">The sequence shown here is derived from an EMBL/GenBank/DDBJ whole genome shotgun (WGS) entry which is preliminary data.</text>
</comment>
<protein>
    <recommendedName>
        <fullName evidence="2">Zn(2)-C6 fungal-type domain-containing protein</fullName>
    </recommendedName>
</protein>
<dbReference type="GO" id="GO:0008270">
    <property type="term" value="F:zinc ion binding"/>
    <property type="evidence" value="ECO:0007669"/>
    <property type="project" value="InterPro"/>
</dbReference>
<name>A0A2P4Z981_9HYPO</name>
<evidence type="ECO:0000256" key="1">
    <source>
        <dbReference type="ARBA" id="ARBA00023242"/>
    </source>
</evidence>
<dbReference type="Proteomes" id="UP000054821">
    <property type="component" value="Unassembled WGS sequence"/>
</dbReference>
<dbReference type="Gene3D" id="4.10.240.10">
    <property type="entry name" value="Zn(2)-C6 fungal-type DNA-binding domain"/>
    <property type="match status" value="1"/>
</dbReference>
<dbReference type="PANTHER" id="PTHR47657">
    <property type="entry name" value="STEROL REGULATORY ELEMENT-BINDING PROTEIN ECM22"/>
    <property type="match status" value="1"/>
</dbReference>
<sequence length="566" mass="62967">MPTLLTSISREYKHRRSHEKSRKGCLRCKKQRKKCDEVLPVCTRCKKRNHECQYTFQDERFRPKSKQISPDPDLLAPEIPGLGYLSLIEASPKSFEARSDDACSSVSGFTSASPYLASRVPEGSRASHALNSEELELLSHYITHTSRVIPYNSEDLYALHVGIPNLAFGSRPVMESILALSAVCKCYDILKHSPAPLERLDEIQRLLALADQHHRTSLHQLQGAIYDDLCDTVLANAALMVLYALSDHTVRVLLAKKARRTGEILSNDLLPMQSQWITSIRAASVAYIGLLNSTCDDVGDELLSPTLTVEHDGPSCSSSLPGDDVYFPEDGPSEETKQLLMPIVSATYSTALEKLDARAQAVCMEENNLFAHDPNVQNSDLQVCLASLKLLEQLFAKVFSTCQSRPEPSQIMYATSGFFQCGKLDKASPWLRNYMASATSARPSNLLRRIIMSFVNKVPFEFLQLVQSALDYMPVAVNQSNPNSPEQGVPLTAAQRLAMNIFAHWLVLVMLLDGVWWIGSIGQWELGRILAFAETQDLSLGSAEADGTWWPESMYAVQKAIAERIE</sequence>
<dbReference type="RefSeq" id="XP_018656040.2">
    <property type="nucleotide sequence ID" value="XM_018810757.2"/>
</dbReference>
<accession>A0A2P4Z981</accession>
<gene>
    <name evidence="3" type="ORF">TGAM01_v210343</name>
</gene>
<evidence type="ECO:0000259" key="2">
    <source>
        <dbReference type="PROSITE" id="PS50048"/>
    </source>
</evidence>
<organism evidence="3 4">
    <name type="scientific">Trichoderma gamsii</name>
    <dbReference type="NCBI Taxonomy" id="398673"/>
    <lineage>
        <taxon>Eukaryota</taxon>
        <taxon>Fungi</taxon>
        <taxon>Dikarya</taxon>
        <taxon>Ascomycota</taxon>
        <taxon>Pezizomycotina</taxon>
        <taxon>Sordariomycetes</taxon>
        <taxon>Hypocreomycetidae</taxon>
        <taxon>Hypocreales</taxon>
        <taxon>Hypocreaceae</taxon>
        <taxon>Trichoderma</taxon>
    </lineage>
</organism>
<dbReference type="SMART" id="SM00066">
    <property type="entry name" value="GAL4"/>
    <property type="match status" value="1"/>
</dbReference>
<dbReference type="InterPro" id="IPR052400">
    <property type="entry name" value="Zn2-C6_fungal_TF"/>
</dbReference>
<dbReference type="PROSITE" id="PS00463">
    <property type="entry name" value="ZN2_CY6_FUNGAL_1"/>
    <property type="match status" value="1"/>
</dbReference>
<dbReference type="EMBL" id="JPDN02000060">
    <property type="protein sequence ID" value="PON20835.1"/>
    <property type="molecule type" value="Genomic_DNA"/>
</dbReference>
<feature type="domain" description="Zn(2)-C6 fungal-type" evidence="2">
    <location>
        <begin position="24"/>
        <end position="54"/>
    </location>
</feature>
<evidence type="ECO:0000313" key="3">
    <source>
        <dbReference type="EMBL" id="PON20835.1"/>
    </source>
</evidence>
<dbReference type="SUPFAM" id="SSF57701">
    <property type="entry name" value="Zn2/Cys6 DNA-binding domain"/>
    <property type="match status" value="1"/>
</dbReference>
<dbReference type="PANTHER" id="PTHR47657:SF14">
    <property type="entry name" value="ZN(2)-C6 FUNGAL-TYPE DOMAIN-CONTAINING PROTEIN"/>
    <property type="match status" value="1"/>
</dbReference>